<keyword evidence="2" id="KW-0808">Transferase</keyword>
<dbReference type="AlphaFoldDB" id="A0A0X3V803"/>
<dbReference type="RefSeq" id="WP_067685847.1">
    <property type="nucleotide sequence ID" value="NZ_LLZH01000025.1"/>
</dbReference>
<dbReference type="Gene3D" id="3.40.50.1000">
    <property type="entry name" value="HAD superfamily/HAD-like"/>
    <property type="match status" value="1"/>
</dbReference>
<dbReference type="SUPFAM" id="SSF52540">
    <property type="entry name" value="P-loop containing nucleoside triphosphate hydrolases"/>
    <property type="match status" value="1"/>
</dbReference>
<dbReference type="Proteomes" id="UP000053244">
    <property type="component" value="Unassembled WGS sequence"/>
</dbReference>
<sequence>MTRLLITRGLPASGKTTFARKLQPGVVRVNRDDLRRMLHGQRLFTQWAEAQVTNAQRAAVEALLRARASVIVDDTNLRAKVVREWAEMAARFGASFEVHDFTDVPLEECLRRDADRPEDERVGEDGIRRMHERYLAGKNTPLPVPFVDPGGPGVVYQADPELPPVVLVDIDGTVALMAGRSPYDWSRVGEDAPNPSVIAAVRAMHAAGHAIVFCSGRDAVCREETEAWLELFVGVPYEALFMRPEGDSRKDSIVKREIFDTEIRDRWRVVGVFDDRQQVVRMWRALGLTVFQVAEGDF</sequence>
<evidence type="ECO:0000259" key="1">
    <source>
        <dbReference type="Pfam" id="PF25109"/>
    </source>
</evidence>
<evidence type="ECO:0000313" key="2">
    <source>
        <dbReference type="EMBL" id="KUL40704.1"/>
    </source>
</evidence>
<dbReference type="Gene3D" id="3.40.50.300">
    <property type="entry name" value="P-loop containing nucleotide triphosphate hydrolases"/>
    <property type="match status" value="1"/>
</dbReference>
<dbReference type="InterPro" id="IPR056782">
    <property type="entry name" value="HAD_PNKP"/>
</dbReference>
<comment type="caution">
    <text evidence="2">The sequence shown here is derived from an EMBL/GenBank/DDBJ whole genome shotgun (WGS) entry which is preliminary data.</text>
</comment>
<name>A0A0X3V803_9ACTN</name>
<evidence type="ECO:0000313" key="3">
    <source>
        <dbReference type="Proteomes" id="UP000053244"/>
    </source>
</evidence>
<dbReference type="EMBL" id="LLZH01000025">
    <property type="protein sequence ID" value="KUL40704.1"/>
    <property type="molecule type" value="Genomic_DNA"/>
</dbReference>
<dbReference type="SUPFAM" id="SSF56784">
    <property type="entry name" value="HAD-like"/>
    <property type="match status" value="1"/>
</dbReference>
<keyword evidence="2" id="KW-0418">Kinase</keyword>
<gene>
    <name evidence="2" type="ORF">ADL15_06885</name>
</gene>
<dbReference type="InterPro" id="IPR036412">
    <property type="entry name" value="HAD-like_sf"/>
</dbReference>
<dbReference type="Pfam" id="PF13671">
    <property type="entry name" value="AAA_33"/>
    <property type="match status" value="1"/>
</dbReference>
<proteinExistence type="predicted"/>
<protein>
    <submittedName>
        <fullName evidence="2">5'-hydroxyl kinase</fullName>
    </submittedName>
</protein>
<dbReference type="GO" id="GO:0016301">
    <property type="term" value="F:kinase activity"/>
    <property type="evidence" value="ECO:0007669"/>
    <property type="project" value="UniProtKB-KW"/>
</dbReference>
<accession>A0A0X3V803</accession>
<feature type="domain" description="Polynucleotide kinase PNKP phosphatase" evidence="1">
    <location>
        <begin position="163"/>
        <end position="298"/>
    </location>
</feature>
<reference evidence="2 3" key="1">
    <citation type="submission" date="2015-10" db="EMBL/GenBank/DDBJ databases">
        <authorList>
            <person name="Gilbert D.G."/>
        </authorList>
    </citation>
    <scope>NUCLEOTIDE SEQUENCE [LARGE SCALE GENOMIC DNA]</scope>
    <source>
        <strain evidence="2 3">NRRL B-16712</strain>
    </source>
</reference>
<dbReference type="OrthoDB" id="7592866at2"/>
<organism evidence="2 3">
    <name type="scientific">Actinoplanes awajinensis subsp. mycoplanecinus</name>
    <dbReference type="NCBI Taxonomy" id="135947"/>
    <lineage>
        <taxon>Bacteria</taxon>
        <taxon>Bacillati</taxon>
        <taxon>Actinomycetota</taxon>
        <taxon>Actinomycetes</taxon>
        <taxon>Micromonosporales</taxon>
        <taxon>Micromonosporaceae</taxon>
        <taxon>Actinoplanes</taxon>
    </lineage>
</organism>
<dbReference type="Pfam" id="PF25109">
    <property type="entry name" value="HAD_PNKP"/>
    <property type="match status" value="1"/>
</dbReference>
<dbReference type="InterPro" id="IPR023214">
    <property type="entry name" value="HAD_sf"/>
</dbReference>
<keyword evidence="3" id="KW-1185">Reference proteome</keyword>
<dbReference type="InterPro" id="IPR027417">
    <property type="entry name" value="P-loop_NTPase"/>
</dbReference>